<feature type="coiled-coil region" evidence="1">
    <location>
        <begin position="82"/>
        <end position="122"/>
    </location>
</feature>
<protein>
    <submittedName>
        <fullName evidence="3">Uncharacterized protein</fullName>
    </submittedName>
</protein>
<organism evidence="3 4">
    <name type="scientific">Candidatus Nomurabacteria bacterium GW2011_GWE1_35_16</name>
    <dbReference type="NCBI Taxonomy" id="1618761"/>
    <lineage>
        <taxon>Bacteria</taxon>
        <taxon>Candidatus Nomuraibacteriota</taxon>
    </lineage>
</organism>
<feature type="region of interest" description="Disordered" evidence="2">
    <location>
        <begin position="19"/>
        <end position="45"/>
    </location>
</feature>
<name>A0A0G0BAR0_9BACT</name>
<dbReference type="AlphaFoldDB" id="A0A0G0BAR0"/>
<evidence type="ECO:0000313" key="4">
    <source>
        <dbReference type="Proteomes" id="UP000034952"/>
    </source>
</evidence>
<keyword evidence="1" id="KW-0175">Coiled coil</keyword>
<evidence type="ECO:0000313" key="3">
    <source>
        <dbReference type="EMBL" id="KKP66419.1"/>
    </source>
</evidence>
<accession>A0A0G0BAR0</accession>
<feature type="compositionally biased region" description="Basic and acidic residues" evidence="2">
    <location>
        <begin position="23"/>
        <end position="45"/>
    </location>
</feature>
<dbReference type="Proteomes" id="UP000034952">
    <property type="component" value="Unassembled WGS sequence"/>
</dbReference>
<evidence type="ECO:0000256" key="2">
    <source>
        <dbReference type="SAM" id="MobiDB-lite"/>
    </source>
</evidence>
<proteinExistence type="predicted"/>
<comment type="caution">
    <text evidence="3">The sequence shown here is derived from an EMBL/GenBank/DDBJ whole genome shotgun (WGS) entry which is preliminary data.</text>
</comment>
<gene>
    <name evidence="3" type="ORF">UR64_C0008G0057</name>
</gene>
<reference evidence="3 4" key="1">
    <citation type="journal article" date="2015" name="Nature">
        <title>rRNA introns, odd ribosomes, and small enigmatic genomes across a large radiation of phyla.</title>
        <authorList>
            <person name="Brown C.T."/>
            <person name="Hug L.A."/>
            <person name="Thomas B.C."/>
            <person name="Sharon I."/>
            <person name="Castelle C.J."/>
            <person name="Singh A."/>
            <person name="Wilkins M.J."/>
            <person name="Williams K.H."/>
            <person name="Banfield J.F."/>
        </authorList>
    </citation>
    <scope>NUCLEOTIDE SEQUENCE [LARGE SCALE GENOMIC DNA]</scope>
</reference>
<sequence>MERLGKDKNLNTKEVQLDLPFEDVSKNENTQHVEGEFQREYLDDHNKENDEEEITYLSPDELIELETSDPVAFKALMEKIKEREEQEKIDEIERAVYAEEAEKDKQEKMKELQESINRIIKENEVTDVIDERDDKTGGYRHTTEIALHKKEEEIKKKKELKINKNKTKPKSKKRWWNRGRRFIKGYFW</sequence>
<dbReference type="EMBL" id="LBPY01000008">
    <property type="protein sequence ID" value="KKP66419.1"/>
    <property type="molecule type" value="Genomic_DNA"/>
</dbReference>
<evidence type="ECO:0000256" key="1">
    <source>
        <dbReference type="SAM" id="Coils"/>
    </source>
</evidence>